<evidence type="ECO:0000313" key="3">
    <source>
        <dbReference type="Proteomes" id="UP000294545"/>
    </source>
</evidence>
<feature type="transmembrane region" description="Helical" evidence="1">
    <location>
        <begin position="78"/>
        <end position="100"/>
    </location>
</feature>
<accession>A0A4R1N5B2</accession>
<organism evidence="2 3">
    <name type="scientific">Natranaerovirga hydrolytica</name>
    <dbReference type="NCBI Taxonomy" id="680378"/>
    <lineage>
        <taxon>Bacteria</taxon>
        <taxon>Bacillati</taxon>
        <taxon>Bacillota</taxon>
        <taxon>Clostridia</taxon>
        <taxon>Lachnospirales</taxon>
        <taxon>Natranaerovirgaceae</taxon>
        <taxon>Natranaerovirga</taxon>
    </lineage>
</organism>
<evidence type="ECO:0000313" key="2">
    <source>
        <dbReference type="EMBL" id="TCK97793.1"/>
    </source>
</evidence>
<protein>
    <submittedName>
        <fullName evidence="2">Putative membrane protein (TIGR04086 family)</fullName>
    </submittedName>
</protein>
<evidence type="ECO:0000256" key="1">
    <source>
        <dbReference type="SAM" id="Phobius"/>
    </source>
</evidence>
<feature type="transmembrane region" description="Helical" evidence="1">
    <location>
        <begin position="106"/>
        <end position="127"/>
    </location>
</feature>
<dbReference type="InterPro" id="IPR023804">
    <property type="entry name" value="DUF3792_TM"/>
</dbReference>
<dbReference type="Proteomes" id="UP000294545">
    <property type="component" value="Unassembled WGS sequence"/>
</dbReference>
<proteinExistence type="predicted"/>
<gene>
    <name evidence="2" type="ORF">EDC19_0195</name>
</gene>
<dbReference type="Pfam" id="PF12670">
    <property type="entry name" value="DUF3792"/>
    <property type="match status" value="1"/>
</dbReference>
<keyword evidence="3" id="KW-1185">Reference proteome</keyword>
<reference evidence="2 3" key="1">
    <citation type="submission" date="2019-03" db="EMBL/GenBank/DDBJ databases">
        <title>Genomic Encyclopedia of Type Strains, Phase IV (KMG-IV): sequencing the most valuable type-strain genomes for metagenomic binning, comparative biology and taxonomic classification.</title>
        <authorList>
            <person name="Goeker M."/>
        </authorList>
    </citation>
    <scope>NUCLEOTIDE SEQUENCE [LARGE SCALE GENOMIC DNA]</scope>
    <source>
        <strain evidence="2 3">DSM 24176</strain>
    </source>
</reference>
<dbReference type="AlphaFoldDB" id="A0A4R1N5B2"/>
<dbReference type="NCBIfam" id="TIGR04086">
    <property type="entry name" value="TIGR04086_membr"/>
    <property type="match status" value="1"/>
</dbReference>
<dbReference type="OrthoDB" id="1779887at2"/>
<keyword evidence="1" id="KW-0812">Transmembrane</keyword>
<feature type="transmembrane region" description="Helical" evidence="1">
    <location>
        <begin position="50"/>
        <end position="71"/>
    </location>
</feature>
<sequence length="128" mass="14161">MRKTRSRTNIVEKSKPVCVIKGILWGYIFTTVMVVLLTFLLYRFDLADNQIYIGIIATYILATIISGLVTGKGIRENSWIWGSAAGFIYFLLLIIGSVIVNQELSSIREIFTMLALCIGGGTLGGMFS</sequence>
<keyword evidence="1" id="KW-0472">Membrane</keyword>
<name>A0A4R1N5B2_9FIRM</name>
<feature type="transmembrane region" description="Helical" evidence="1">
    <location>
        <begin position="23"/>
        <end position="44"/>
    </location>
</feature>
<keyword evidence="1" id="KW-1133">Transmembrane helix</keyword>
<dbReference type="RefSeq" id="WP_132279159.1">
    <property type="nucleotide sequence ID" value="NZ_SMGQ01000011.1"/>
</dbReference>
<comment type="caution">
    <text evidence="2">The sequence shown here is derived from an EMBL/GenBank/DDBJ whole genome shotgun (WGS) entry which is preliminary data.</text>
</comment>
<dbReference type="EMBL" id="SMGQ01000011">
    <property type="protein sequence ID" value="TCK97793.1"/>
    <property type="molecule type" value="Genomic_DNA"/>
</dbReference>